<dbReference type="RefSeq" id="WP_183750878.1">
    <property type="nucleotide sequence ID" value="NZ_JACICC010000002.1"/>
</dbReference>
<name>A0A7W5Z2Z4_9HYPH</name>
<evidence type="ECO:0000256" key="11">
    <source>
        <dbReference type="ARBA" id="ARBA00023136"/>
    </source>
</evidence>
<dbReference type="GO" id="GO:0005886">
    <property type="term" value="C:plasma membrane"/>
    <property type="evidence" value="ECO:0007669"/>
    <property type="project" value="UniProtKB-SubCell"/>
</dbReference>
<reference evidence="13 14" key="1">
    <citation type="submission" date="2020-08" db="EMBL/GenBank/DDBJ databases">
        <title>Genomic Encyclopedia of Type Strains, Phase IV (KMG-IV): sequencing the most valuable type-strain genomes for metagenomic binning, comparative biology and taxonomic classification.</title>
        <authorList>
            <person name="Goeker M."/>
        </authorList>
    </citation>
    <scope>NUCLEOTIDE SEQUENCE [LARGE SCALE GENOMIC DNA]</scope>
    <source>
        <strain evidence="13 14">DSM 28760</strain>
    </source>
</reference>
<comment type="subcellular location">
    <subcellularLocation>
        <location evidence="2 12">Cell inner membrane</location>
        <topology evidence="2 12">Single-pass membrane protein</topology>
    </subcellularLocation>
</comment>
<feature type="transmembrane region" description="Helical" evidence="12">
    <location>
        <begin position="6"/>
        <end position="29"/>
    </location>
</feature>
<dbReference type="Proteomes" id="UP000537592">
    <property type="component" value="Unassembled WGS sequence"/>
</dbReference>
<gene>
    <name evidence="13" type="ORF">FHS81_000917</name>
</gene>
<keyword evidence="11 12" id="KW-0472">Membrane</keyword>
<keyword evidence="7 12" id="KW-0997">Cell inner membrane</keyword>
<sequence>MTVSYLGYILAAYAAAAAVVGGLILRAVLDHRAQVRELAALEARGVRRRFRRPEDEA</sequence>
<keyword evidence="9 12" id="KW-0201">Cytochrome c-type biogenesis</keyword>
<keyword evidence="6 12" id="KW-1003">Cell membrane</keyword>
<dbReference type="Pfam" id="PF04995">
    <property type="entry name" value="CcmD"/>
    <property type="match status" value="1"/>
</dbReference>
<evidence type="ECO:0000256" key="2">
    <source>
        <dbReference type="ARBA" id="ARBA00004377"/>
    </source>
</evidence>
<dbReference type="EMBL" id="JACICC010000002">
    <property type="protein sequence ID" value="MBB3808847.1"/>
    <property type="molecule type" value="Genomic_DNA"/>
</dbReference>
<comment type="function">
    <text evidence="1 12">Required for the export of heme to the periplasm for the biogenesis of c-type cytochromes.</text>
</comment>
<evidence type="ECO:0000313" key="13">
    <source>
        <dbReference type="EMBL" id="MBB3808847.1"/>
    </source>
</evidence>
<keyword evidence="8 12" id="KW-0812">Transmembrane</keyword>
<evidence type="ECO:0000256" key="1">
    <source>
        <dbReference type="ARBA" id="ARBA00002442"/>
    </source>
</evidence>
<accession>A0A7W5Z2Z4</accession>
<evidence type="ECO:0000256" key="5">
    <source>
        <dbReference type="ARBA" id="ARBA00022448"/>
    </source>
</evidence>
<dbReference type="InterPro" id="IPR007078">
    <property type="entry name" value="Haem_export_protD_CcmD"/>
</dbReference>
<comment type="caution">
    <text evidence="13">The sequence shown here is derived from an EMBL/GenBank/DDBJ whole genome shotgun (WGS) entry which is preliminary data.</text>
</comment>
<evidence type="ECO:0000256" key="9">
    <source>
        <dbReference type="ARBA" id="ARBA00022748"/>
    </source>
</evidence>
<keyword evidence="14" id="KW-1185">Reference proteome</keyword>
<proteinExistence type="inferred from homology"/>
<evidence type="ECO:0000256" key="7">
    <source>
        <dbReference type="ARBA" id="ARBA00022519"/>
    </source>
</evidence>
<evidence type="ECO:0000256" key="8">
    <source>
        <dbReference type="ARBA" id="ARBA00022692"/>
    </source>
</evidence>
<dbReference type="AlphaFoldDB" id="A0A7W5Z2Z4"/>
<evidence type="ECO:0000313" key="14">
    <source>
        <dbReference type="Proteomes" id="UP000537592"/>
    </source>
</evidence>
<protein>
    <recommendedName>
        <fullName evidence="4 12">Heme exporter protein D</fullName>
    </recommendedName>
</protein>
<keyword evidence="10 12" id="KW-1133">Transmembrane helix</keyword>
<comment type="similarity">
    <text evidence="3 12">Belongs to the CcmD/CycX/HelD family.</text>
</comment>
<organism evidence="13 14">
    <name type="scientific">Pseudochelatococcus contaminans</name>
    <dbReference type="NCBI Taxonomy" id="1538103"/>
    <lineage>
        <taxon>Bacteria</taxon>
        <taxon>Pseudomonadati</taxon>
        <taxon>Pseudomonadota</taxon>
        <taxon>Alphaproteobacteria</taxon>
        <taxon>Hyphomicrobiales</taxon>
        <taxon>Chelatococcaceae</taxon>
        <taxon>Pseudochelatococcus</taxon>
    </lineage>
</organism>
<evidence type="ECO:0000256" key="10">
    <source>
        <dbReference type="ARBA" id="ARBA00022989"/>
    </source>
</evidence>
<evidence type="ECO:0000256" key="4">
    <source>
        <dbReference type="ARBA" id="ARBA00016461"/>
    </source>
</evidence>
<dbReference type="NCBIfam" id="TIGR03141">
    <property type="entry name" value="cytochro_ccmD"/>
    <property type="match status" value="1"/>
</dbReference>
<dbReference type="GO" id="GO:0017004">
    <property type="term" value="P:cytochrome complex assembly"/>
    <property type="evidence" value="ECO:0007669"/>
    <property type="project" value="UniProtKB-KW"/>
</dbReference>
<evidence type="ECO:0000256" key="3">
    <source>
        <dbReference type="ARBA" id="ARBA00008741"/>
    </source>
</evidence>
<evidence type="ECO:0000256" key="6">
    <source>
        <dbReference type="ARBA" id="ARBA00022475"/>
    </source>
</evidence>
<evidence type="ECO:0000256" key="12">
    <source>
        <dbReference type="RuleBase" id="RU363101"/>
    </source>
</evidence>
<dbReference type="GO" id="GO:0015886">
    <property type="term" value="P:heme transport"/>
    <property type="evidence" value="ECO:0007669"/>
    <property type="project" value="InterPro"/>
</dbReference>
<keyword evidence="5 12" id="KW-0813">Transport</keyword>